<dbReference type="STRING" id="198312.SAMN02745193_02740"/>
<feature type="domain" description="CHAT" evidence="1">
    <location>
        <begin position="601"/>
        <end position="919"/>
    </location>
</feature>
<dbReference type="Pfam" id="PF13181">
    <property type="entry name" value="TPR_8"/>
    <property type="match status" value="2"/>
</dbReference>
<dbReference type="InterPro" id="IPR011990">
    <property type="entry name" value="TPR-like_helical_dom_sf"/>
</dbReference>
<keyword evidence="3" id="KW-1185">Reference proteome</keyword>
<name>A0A1M7T176_9SPHN</name>
<dbReference type="InterPro" id="IPR024983">
    <property type="entry name" value="CHAT_dom"/>
</dbReference>
<gene>
    <name evidence="2" type="ORF">SAMN02745193_02740</name>
</gene>
<dbReference type="SUPFAM" id="SSF48452">
    <property type="entry name" value="TPR-like"/>
    <property type="match status" value="1"/>
</dbReference>
<accession>A0A1M7T176</accession>
<proteinExistence type="predicted"/>
<dbReference type="SMART" id="SM00028">
    <property type="entry name" value="TPR"/>
    <property type="match status" value="2"/>
</dbReference>
<sequence length="931" mass="100504">MVRVSDQSQSAAQRSHDPLPVDQVTEFLLANQRSICGDAVDLSWGGLQLRALKCRSVDDSWPMIALISYDAAGLQVAYGMPAAFPYLAHVIGADVSSVSRQDAASLVAGLWPTPVPLASVADRRRIKDSWSAARKASVKLDFATAQEQLDAALEVQTRLFGDADFTTTALLLDLAMVLAYQEDFEASQAIIRRAGPLIDQSPRAEDRARLAGYQASIAALQGDHVVASEFAKNATDKWRQITGSDDQQALLSLFQADEIQATDAQPELALSLAREAAILLKVNDPVSAYAKVSEALFVLNSSRVKPPIWRSEILGVLGEASSAIGRASAAEAFFEKAISLRRSLQGDGAGMVRLLLAKGRAYQREEMNANAIISFRQAIKIAKELPRGSVAVRVDELIPFAKAVLAEAEAMSSEDDKLGLMTELYDAFQIAFVPGRDEVIDLASLQMADADPQLAKLVSNLKQSILAQSELQGKVAIEREKPAAERDDKLFELLTKRLEDQTIQSARLRDLLKKNHPEYQRFGESHAPDLNLLRSALKHDEALASFLIGRDASFLQLVMRDRIYITPIAAGEEDLSRIVRGLRKGLEIEGGSVNEFNLEDSHLLYQTLFGAVSEPLSRVKRLIVVPNGPLSTLPFGTLLTGFPTSDDYRDAPWLVKRMAITHAPSVVSFVNLRSTRPAKAPGKPFLGIANPRFSGPAPALPADAAPSCNPEGIALHSRFDSLEQLPDTIDEVRSVIASLRVDGADLFSDRSAKEEVFRNGSLNQYNLIYVATHAVMPGEVACQREPGIALARPSEIASSRATDGFLDASEVAALQISANLVVLSACNTATGSNSTVQKGDALSGLAESFFVAGARSLLVTHWQVPSAATASLMRDMFSAIGADRMLATDTALQRAQGLAIDNADTAHPFFWGAFSFVGSGTETVFVNEAVS</sequence>
<evidence type="ECO:0000313" key="2">
    <source>
        <dbReference type="EMBL" id="SHN64520.1"/>
    </source>
</evidence>
<dbReference type="Gene3D" id="1.25.40.10">
    <property type="entry name" value="Tetratricopeptide repeat domain"/>
    <property type="match status" value="1"/>
</dbReference>
<evidence type="ECO:0000313" key="3">
    <source>
        <dbReference type="Proteomes" id="UP000184391"/>
    </source>
</evidence>
<reference evidence="3" key="1">
    <citation type="submission" date="2016-12" db="EMBL/GenBank/DDBJ databases">
        <authorList>
            <person name="Varghese N."/>
            <person name="Submissions S."/>
        </authorList>
    </citation>
    <scope>NUCLEOTIDE SEQUENCE [LARGE SCALE GENOMIC DNA]</scope>
    <source>
        <strain evidence="3">DSM 11032</strain>
    </source>
</reference>
<evidence type="ECO:0000259" key="1">
    <source>
        <dbReference type="Pfam" id="PF12770"/>
    </source>
</evidence>
<dbReference type="AlphaFoldDB" id="A0A1M7T176"/>
<organism evidence="2 3">
    <name type="scientific">Erythrobacter sanguineus</name>
    <dbReference type="NCBI Taxonomy" id="198312"/>
    <lineage>
        <taxon>Bacteria</taxon>
        <taxon>Pseudomonadati</taxon>
        <taxon>Pseudomonadota</taxon>
        <taxon>Alphaproteobacteria</taxon>
        <taxon>Sphingomonadales</taxon>
        <taxon>Erythrobacteraceae</taxon>
        <taxon>Erythrobacter/Porphyrobacter group</taxon>
        <taxon>Erythrobacter</taxon>
    </lineage>
</organism>
<dbReference type="Proteomes" id="UP000184391">
    <property type="component" value="Unassembled WGS sequence"/>
</dbReference>
<dbReference type="InterPro" id="IPR019734">
    <property type="entry name" value="TPR_rpt"/>
</dbReference>
<dbReference type="Pfam" id="PF12770">
    <property type="entry name" value="CHAT"/>
    <property type="match status" value="1"/>
</dbReference>
<protein>
    <submittedName>
        <fullName evidence="2">CHAT domain-containing protein</fullName>
    </submittedName>
</protein>
<dbReference type="EMBL" id="FRDF01000018">
    <property type="protein sequence ID" value="SHN64520.1"/>
    <property type="molecule type" value="Genomic_DNA"/>
</dbReference>